<accession>A0ABP8ZIW6</accession>
<dbReference type="InterPro" id="IPR041168">
    <property type="entry name" value="LodA_N"/>
</dbReference>
<dbReference type="EMBL" id="BAABKN010000034">
    <property type="protein sequence ID" value="GAA4757349.1"/>
    <property type="molecule type" value="Genomic_DNA"/>
</dbReference>
<evidence type="ECO:0000259" key="2">
    <source>
        <dbReference type="Pfam" id="PF17990"/>
    </source>
</evidence>
<evidence type="ECO:0000256" key="1">
    <source>
        <dbReference type="SAM" id="MobiDB-lite"/>
    </source>
</evidence>
<dbReference type="InterPro" id="IPR041173">
    <property type="entry name" value="LodA_C"/>
</dbReference>
<comment type="caution">
    <text evidence="4">The sequence shown here is derived from an EMBL/GenBank/DDBJ whole genome shotgun (WGS) entry which is preliminary data.</text>
</comment>
<reference evidence="5" key="1">
    <citation type="journal article" date="2019" name="Int. J. Syst. Evol. Microbiol.">
        <title>The Global Catalogue of Microorganisms (GCM) 10K type strain sequencing project: providing services to taxonomists for standard genome sequencing and annotation.</title>
        <authorList>
            <consortium name="The Broad Institute Genomics Platform"/>
            <consortium name="The Broad Institute Genome Sequencing Center for Infectious Disease"/>
            <person name="Wu L."/>
            <person name="Ma J."/>
        </authorList>
    </citation>
    <scope>NUCLEOTIDE SEQUENCE [LARGE SCALE GENOMIC DNA]</scope>
    <source>
        <strain evidence="5">JCM 18532</strain>
    </source>
</reference>
<dbReference type="Pfam" id="PF17990">
    <property type="entry name" value="LodA_N"/>
    <property type="match status" value="1"/>
</dbReference>
<feature type="region of interest" description="Disordered" evidence="1">
    <location>
        <begin position="117"/>
        <end position="171"/>
    </location>
</feature>
<protein>
    <submittedName>
        <fullName evidence="4">LodA/GoxA family CTQ-dependent oxidase</fullName>
    </submittedName>
</protein>
<dbReference type="RefSeq" id="WP_345529712.1">
    <property type="nucleotide sequence ID" value="NZ_BAABKN010000034.1"/>
</dbReference>
<feature type="domain" description="L-Lysine epsilon oxidase N-terminal" evidence="2">
    <location>
        <begin position="10"/>
        <end position="249"/>
    </location>
</feature>
<evidence type="ECO:0000313" key="4">
    <source>
        <dbReference type="EMBL" id="GAA4757349.1"/>
    </source>
</evidence>
<dbReference type="Pfam" id="PF18417">
    <property type="entry name" value="LodA_C"/>
    <property type="match status" value="1"/>
</dbReference>
<organism evidence="4 5">
    <name type="scientific">Nocardioides endophyticus</name>
    <dbReference type="NCBI Taxonomy" id="1353775"/>
    <lineage>
        <taxon>Bacteria</taxon>
        <taxon>Bacillati</taxon>
        <taxon>Actinomycetota</taxon>
        <taxon>Actinomycetes</taxon>
        <taxon>Propionibacteriales</taxon>
        <taxon>Nocardioidaceae</taxon>
        <taxon>Nocardioides</taxon>
    </lineage>
</organism>
<feature type="domain" description="L-lysine epsilon oxidase C-terminal" evidence="3">
    <location>
        <begin position="404"/>
        <end position="533"/>
    </location>
</feature>
<gene>
    <name evidence="4" type="ORF">GCM10023350_48680</name>
</gene>
<sequence length="614" mass="65419">MAAPPRYRIHPAIGIARVGNADPDDFFVGPERPGQAVVGVSGVGTAVPPFKAGGRLKRQAARFRVWEYVDKGGVWTPSREVNLDEKDVVDLTWTVHVANKKASFFTFDGLAGSPLLPKQPSRVRRNAGVPDRRTLEIDPLPRAVAGRSAKPVPLDKGGSGNPKKESWPVPQPTPAITSLGQLRTDAKGRLVFVPGPATCGVRGGAPITTYANNDGWFDDVCDGPVSARLRMKVDGKTVTVPVDPAWVLVGPPDFAPDLPQQVSLYDCLLDVAVRDGLVPKDEALYTTGALDHVAGLAKDLGGGGTTLSSYKVRFDEDVAPILRATLASMWVWGPAQKAHGSMGGPVPAAAMWGYLSDPAQPDTFRKLLFGRLRKPGTRGATPVDDMPRLLGDDPYDKFKTGLIGLSLTVTQYAIMERWAAGAFLASALGPASLTTPPMPAAVTPGGLDRAALEFASGGAFYPGIECGWAIRERGVFAAPFRVKVGDGSRYVGDAKGSVVGPGYFSRQMALPWLADFLQCKTETQKLAVPKVPWGWWPSQRPDDVYATAADATARAAMKPWVRPSAAWPPDPGLPGGRPARPSYVQMVAHWWKFGVVVGTPSAGLSESERASSVP</sequence>
<name>A0ABP8ZIW6_9ACTN</name>
<evidence type="ECO:0000313" key="5">
    <source>
        <dbReference type="Proteomes" id="UP001499882"/>
    </source>
</evidence>
<keyword evidence="5" id="KW-1185">Reference proteome</keyword>
<proteinExistence type="predicted"/>
<evidence type="ECO:0000259" key="3">
    <source>
        <dbReference type="Pfam" id="PF18417"/>
    </source>
</evidence>
<dbReference type="Proteomes" id="UP001499882">
    <property type="component" value="Unassembled WGS sequence"/>
</dbReference>